<gene>
    <name evidence="1" type="ORF">MYP_3961</name>
</gene>
<accession>A0A098LIF4</accession>
<reference evidence="1 2" key="1">
    <citation type="submission" date="2014-09" db="EMBL/GenBank/DDBJ databases">
        <title>Sporocytophaga myxococcoides PG-01 genome sequencing.</title>
        <authorList>
            <person name="Liu L."/>
            <person name="Gao P.J."/>
            <person name="Chen G.J."/>
            <person name="Wang L.S."/>
        </authorList>
    </citation>
    <scope>NUCLEOTIDE SEQUENCE [LARGE SCALE GENOMIC DNA]</scope>
    <source>
        <strain evidence="1 2">PG-01</strain>
    </source>
</reference>
<dbReference type="Proteomes" id="UP000030185">
    <property type="component" value="Unassembled WGS sequence"/>
</dbReference>
<protein>
    <submittedName>
        <fullName evidence="1">Uncharacterized protein</fullName>
    </submittedName>
</protein>
<dbReference type="EMBL" id="BBLT01000009">
    <property type="protein sequence ID" value="GAL86731.1"/>
    <property type="molecule type" value="Genomic_DNA"/>
</dbReference>
<dbReference type="STRING" id="153721.MYP_3961"/>
<keyword evidence="2" id="KW-1185">Reference proteome</keyword>
<evidence type="ECO:0000313" key="1">
    <source>
        <dbReference type="EMBL" id="GAL86731.1"/>
    </source>
</evidence>
<comment type="caution">
    <text evidence="1">The sequence shown here is derived from an EMBL/GenBank/DDBJ whole genome shotgun (WGS) entry which is preliminary data.</text>
</comment>
<organism evidence="1 2">
    <name type="scientific">Sporocytophaga myxococcoides</name>
    <dbReference type="NCBI Taxonomy" id="153721"/>
    <lineage>
        <taxon>Bacteria</taxon>
        <taxon>Pseudomonadati</taxon>
        <taxon>Bacteroidota</taxon>
        <taxon>Cytophagia</taxon>
        <taxon>Cytophagales</taxon>
        <taxon>Cytophagaceae</taxon>
        <taxon>Sporocytophaga</taxon>
    </lineage>
</organism>
<dbReference type="AlphaFoldDB" id="A0A098LIF4"/>
<sequence length="56" mass="6511">MIINRSIYGALTLTEGDCMPKLGGNSCKTYPVRRKIRVYEYPENKMWKAMSLIIKK</sequence>
<dbReference type="RefSeq" id="WP_197060128.1">
    <property type="nucleotide sequence ID" value="NZ_BBLT01000009.1"/>
</dbReference>
<proteinExistence type="predicted"/>
<evidence type="ECO:0000313" key="2">
    <source>
        <dbReference type="Proteomes" id="UP000030185"/>
    </source>
</evidence>
<name>A0A098LIF4_9BACT</name>